<keyword evidence="1" id="KW-0472">Membrane</keyword>
<evidence type="ECO:0000313" key="2">
    <source>
        <dbReference type="EMBL" id="OUI86496.1"/>
    </source>
</evidence>
<dbReference type="Proteomes" id="UP000194565">
    <property type="component" value="Unassembled WGS sequence"/>
</dbReference>
<reference evidence="2 3" key="1">
    <citation type="submission" date="2014-06" db="EMBL/GenBank/DDBJ databases">
        <authorList>
            <person name="Ju J."/>
            <person name="Zhang J."/>
        </authorList>
    </citation>
    <scope>NUCLEOTIDE SEQUENCE [LARGE SCALE GENOMIC DNA]</scope>
    <source>
        <strain evidence="2">DmW_042</strain>
    </source>
</reference>
<accession>A0A252AA75</accession>
<name>A0A252AA75_9PROT</name>
<evidence type="ECO:0000256" key="1">
    <source>
        <dbReference type="SAM" id="Phobius"/>
    </source>
</evidence>
<comment type="caution">
    <text evidence="2">The sequence shown here is derived from an EMBL/GenBank/DDBJ whole genome shotgun (WGS) entry which is preliminary data.</text>
</comment>
<sequence length="82" mass="9457">MLPGKASVPGVNAEAVIPSKRNRKVFIPHNQALYKDQNRIERCVNHLKHCRRFATRYDRSIIHFAGFLYFAAAMIWIACNVD</sequence>
<dbReference type="EMBL" id="JOMM01000020">
    <property type="protein sequence ID" value="OUI86496.1"/>
    <property type="molecule type" value="Genomic_DNA"/>
</dbReference>
<gene>
    <name evidence="2" type="ORF">HC62_06620</name>
</gene>
<keyword evidence="1" id="KW-1133">Transmembrane helix</keyword>
<organism evidence="2 3">
    <name type="scientific">Acetobacter tropicalis</name>
    <dbReference type="NCBI Taxonomy" id="104102"/>
    <lineage>
        <taxon>Bacteria</taxon>
        <taxon>Pseudomonadati</taxon>
        <taxon>Pseudomonadota</taxon>
        <taxon>Alphaproteobacteria</taxon>
        <taxon>Acetobacterales</taxon>
        <taxon>Acetobacteraceae</taxon>
        <taxon>Acetobacter</taxon>
    </lineage>
</organism>
<evidence type="ECO:0000313" key="3">
    <source>
        <dbReference type="Proteomes" id="UP000194565"/>
    </source>
</evidence>
<dbReference type="AlphaFoldDB" id="A0A252AA75"/>
<proteinExistence type="predicted"/>
<protein>
    <submittedName>
        <fullName evidence="2">Transposase</fullName>
    </submittedName>
</protein>
<keyword evidence="1" id="KW-0812">Transmembrane</keyword>
<feature type="transmembrane region" description="Helical" evidence="1">
    <location>
        <begin position="61"/>
        <end position="78"/>
    </location>
</feature>